<dbReference type="PANTHER" id="PTHR33204:SF29">
    <property type="entry name" value="TRANSCRIPTIONAL REGULATOR"/>
    <property type="match status" value="1"/>
</dbReference>
<keyword evidence="7" id="KW-1185">Reference proteome</keyword>
<keyword evidence="1" id="KW-0805">Transcription regulation</keyword>
<organism evidence="6 7">
    <name type="scientific">Caproiciproducens galactitolivorans</name>
    <dbReference type="NCBI Taxonomy" id="642589"/>
    <lineage>
        <taxon>Bacteria</taxon>
        <taxon>Bacillati</taxon>
        <taxon>Bacillota</taxon>
        <taxon>Clostridia</taxon>
        <taxon>Eubacteriales</taxon>
        <taxon>Acutalibacteraceae</taxon>
        <taxon>Caproiciproducens</taxon>
    </lineage>
</organism>
<dbReference type="PROSITE" id="PS51118">
    <property type="entry name" value="HTH_HXLR"/>
    <property type="match status" value="1"/>
</dbReference>
<protein>
    <submittedName>
        <fullName evidence="6">Helix-turn-helix domain-containing protein</fullName>
    </submittedName>
</protein>
<reference evidence="6 7" key="1">
    <citation type="submission" date="2022-11" db="EMBL/GenBank/DDBJ databases">
        <authorList>
            <person name="Caiyu Z."/>
        </authorList>
    </citation>
    <scope>NUCLEOTIDE SEQUENCE [LARGE SCALE GENOMIC DNA]</scope>
    <source>
        <strain evidence="6 7">YR-4</strain>
    </source>
</reference>
<dbReference type="InterPro" id="IPR002577">
    <property type="entry name" value="HTH_HxlR"/>
</dbReference>
<evidence type="ECO:0000256" key="4">
    <source>
        <dbReference type="SAM" id="MobiDB-lite"/>
    </source>
</evidence>
<dbReference type="SUPFAM" id="SSF46785">
    <property type="entry name" value="Winged helix' DNA-binding domain"/>
    <property type="match status" value="1"/>
</dbReference>
<accession>A0ABT4BS34</accession>
<evidence type="ECO:0000256" key="1">
    <source>
        <dbReference type="ARBA" id="ARBA00023015"/>
    </source>
</evidence>
<evidence type="ECO:0000256" key="3">
    <source>
        <dbReference type="ARBA" id="ARBA00023163"/>
    </source>
</evidence>
<feature type="region of interest" description="Disordered" evidence="4">
    <location>
        <begin position="1"/>
        <end position="32"/>
    </location>
</feature>
<evidence type="ECO:0000256" key="2">
    <source>
        <dbReference type="ARBA" id="ARBA00023125"/>
    </source>
</evidence>
<dbReference type="InterPro" id="IPR036388">
    <property type="entry name" value="WH-like_DNA-bd_sf"/>
</dbReference>
<feature type="domain" description="HTH hxlR-type" evidence="5">
    <location>
        <begin position="36"/>
        <end position="134"/>
    </location>
</feature>
<dbReference type="PANTHER" id="PTHR33204">
    <property type="entry name" value="TRANSCRIPTIONAL REGULATOR, MARR FAMILY"/>
    <property type="match status" value="1"/>
</dbReference>
<keyword evidence="3" id="KW-0804">Transcription</keyword>
<gene>
    <name evidence="6" type="ORF">OUY18_05470</name>
</gene>
<dbReference type="Gene3D" id="1.10.10.10">
    <property type="entry name" value="Winged helix-like DNA-binding domain superfamily/Winged helix DNA-binding domain"/>
    <property type="match status" value="1"/>
</dbReference>
<comment type="caution">
    <text evidence="6">The sequence shown here is derived from an EMBL/GenBank/DDBJ whole genome shotgun (WGS) entry which is preliminary data.</text>
</comment>
<feature type="compositionally biased region" description="Basic residues" evidence="4">
    <location>
        <begin position="1"/>
        <end position="13"/>
    </location>
</feature>
<evidence type="ECO:0000313" key="7">
    <source>
        <dbReference type="Proteomes" id="UP001082703"/>
    </source>
</evidence>
<dbReference type="Pfam" id="PF01638">
    <property type="entry name" value="HxlR"/>
    <property type="match status" value="1"/>
</dbReference>
<dbReference type="EMBL" id="JAPOHA010000004">
    <property type="protein sequence ID" value="MCY1713703.1"/>
    <property type="molecule type" value="Genomic_DNA"/>
</dbReference>
<keyword evidence="2" id="KW-0238">DNA-binding</keyword>
<proteinExistence type="predicted"/>
<dbReference type="InterPro" id="IPR036390">
    <property type="entry name" value="WH_DNA-bd_sf"/>
</dbReference>
<evidence type="ECO:0000313" key="6">
    <source>
        <dbReference type="EMBL" id="MCY1713703.1"/>
    </source>
</evidence>
<evidence type="ECO:0000259" key="5">
    <source>
        <dbReference type="PROSITE" id="PS51118"/>
    </source>
</evidence>
<dbReference type="RefSeq" id="WP_268057725.1">
    <property type="nucleotide sequence ID" value="NZ_JAPOHA010000004.1"/>
</dbReference>
<dbReference type="Proteomes" id="UP001082703">
    <property type="component" value="Unassembled WGS sequence"/>
</dbReference>
<sequence length="134" mass="15375">MKKDKDKKKKREKKAQPIAVPVEKTPPPAETETSLKPLEYALSVVGGKWKIRILWTLRGGESLRYGEIKQQIFSITDMMLSQSLRELAASGMIVRRQFQQIPPKVEYCITQNGLDLIPTLESLYEWALKQMKGE</sequence>
<name>A0ABT4BS34_9FIRM</name>